<sequence>MRRNNPLNFKHGGEVRVGGTKYTITPTIDRTNPPLLTYDWNWQQEAEIINNGTTGLNNTPIDKDDLQVCLGNMRNGGWHRSVDPPQNRVVCGGLKWLPDGKKSWKDPYGCHMACINALSRALNAGTNFAKSDTVHKCAHCWEMFSNADGINGN</sequence>
<dbReference type="EMBL" id="JBHFEH010000029">
    <property type="protein sequence ID" value="KAL2052148.1"/>
    <property type="molecule type" value="Genomic_DNA"/>
</dbReference>
<organism evidence="1 2">
    <name type="scientific">Lepraria finkii</name>
    <dbReference type="NCBI Taxonomy" id="1340010"/>
    <lineage>
        <taxon>Eukaryota</taxon>
        <taxon>Fungi</taxon>
        <taxon>Dikarya</taxon>
        <taxon>Ascomycota</taxon>
        <taxon>Pezizomycotina</taxon>
        <taxon>Lecanoromycetes</taxon>
        <taxon>OSLEUM clade</taxon>
        <taxon>Lecanoromycetidae</taxon>
        <taxon>Lecanorales</taxon>
        <taxon>Lecanorineae</taxon>
        <taxon>Stereocaulaceae</taxon>
        <taxon>Lepraria</taxon>
    </lineage>
</organism>
<proteinExistence type="predicted"/>
<protein>
    <submittedName>
        <fullName evidence="1">Uncharacterized protein</fullName>
    </submittedName>
</protein>
<evidence type="ECO:0000313" key="1">
    <source>
        <dbReference type="EMBL" id="KAL2052148.1"/>
    </source>
</evidence>
<evidence type="ECO:0000313" key="2">
    <source>
        <dbReference type="Proteomes" id="UP001590951"/>
    </source>
</evidence>
<reference evidence="1 2" key="1">
    <citation type="submission" date="2024-09" db="EMBL/GenBank/DDBJ databases">
        <title>Rethinking Asexuality: The Enigmatic Case of Functional Sexual Genes in Lepraria (Stereocaulaceae).</title>
        <authorList>
            <person name="Doellman M."/>
            <person name="Sun Y."/>
            <person name="Barcenas-Pena A."/>
            <person name="Lumbsch H.T."/>
            <person name="Grewe F."/>
        </authorList>
    </citation>
    <scope>NUCLEOTIDE SEQUENCE [LARGE SCALE GENOMIC DNA]</scope>
    <source>
        <strain evidence="1 2">Grewe 0041</strain>
    </source>
</reference>
<accession>A0ABR4B8J2</accession>
<comment type="caution">
    <text evidence="1">The sequence shown here is derived from an EMBL/GenBank/DDBJ whole genome shotgun (WGS) entry which is preliminary data.</text>
</comment>
<keyword evidence="2" id="KW-1185">Reference proteome</keyword>
<name>A0ABR4B8J2_9LECA</name>
<gene>
    <name evidence="1" type="ORF">ABVK25_007590</name>
</gene>
<dbReference type="Proteomes" id="UP001590951">
    <property type="component" value="Unassembled WGS sequence"/>
</dbReference>